<dbReference type="InterPro" id="IPR050223">
    <property type="entry name" value="D-isomer_2-hydroxyacid_DH"/>
</dbReference>
<keyword evidence="1 2" id="KW-0560">Oxidoreductase</keyword>
<dbReference type="GO" id="GO:0005829">
    <property type="term" value="C:cytosol"/>
    <property type="evidence" value="ECO:0007669"/>
    <property type="project" value="TreeGrafter"/>
</dbReference>
<sequence>MTIPKILVCRAMPTDILTRAEAEGKVQLITTPPSLGDRAPPREWVLSNLPGVDGVAICLSEKVDAEFLDAAGPSLKVISTLSVGYDHIDLALVKQRGVRVGNTPHVLDDAVAEVCLLLALMVTRRVPVAARVVGEGRWPSNPWTPTCFTGPSLGGKTVGFLGFGNISQSLCRLLVPFKPAKIVYTTSRPRPFAKEDGYFASLMRDGFPVAKIAVQNEPDAMEMARVSDIVFVLVDLNPSTKHIVGKQFFKAMKKTAYIVNASRGGTVDTEALVDALRTDTIAGAGLDVVENEPNIRADHPLLAPDCRDKVALLPHVGSGTIEARKAMADMTMNNLLGALGLRAEPGRESEMQAEL</sequence>
<dbReference type="Gene3D" id="3.40.50.720">
    <property type="entry name" value="NAD(P)-binding Rossmann-like Domain"/>
    <property type="match status" value="2"/>
</dbReference>
<feature type="domain" description="D-isomer specific 2-hydroxyacid dehydrogenase catalytic" evidence="3">
    <location>
        <begin position="7"/>
        <end position="339"/>
    </location>
</feature>
<evidence type="ECO:0000259" key="4">
    <source>
        <dbReference type="Pfam" id="PF02826"/>
    </source>
</evidence>
<dbReference type="PANTHER" id="PTHR10996">
    <property type="entry name" value="2-HYDROXYACID DEHYDROGENASE-RELATED"/>
    <property type="match status" value="1"/>
</dbReference>
<gene>
    <name evidence="5" type="ORF">SRS1_14970</name>
</gene>
<reference evidence="5 6" key="1">
    <citation type="submission" date="2017-02" db="EMBL/GenBank/DDBJ databases">
        <authorList>
            <person name="Peterson S.W."/>
        </authorList>
    </citation>
    <scope>NUCLEOTIDE SEQUENCE [LARGE SCALE GENOMIC DNA]</scope>
    <source>
        <strain evidence="5 6">SRS1_H2-8</strain>
    </source>
</reference>
<dbReference type="EMBL" id="LT795064">
    <property type="protein sequence ID" value="SJX64322.1"/>
    <property type="molecule type" value="Genomic_DNA"/>
</dbReference>
<evidence type="ECO:0000259" key="3">
    <source>
        <dbReference type="Pfam" id="PF00389"/>
    </source>
</evidence>
<accession>A0A2N8UHY8</accession>
<dbReference type="InterPro" id="IPR006140">
    <property type="entry name" value="D-isomer_DH_NAD-bd"/>
</dbReference>
<dbReference type="InterPro" id="IPR006139">
    <property type="entry name" value="D-isomer_2_OHA_DH_cat_dom"/>
</dbReference>
<name>A0A2N8UHY8_9BASI</name>
<dbReference type="SUPFAM" id="SSF51735">
    <property type="entry name" value="NAD(P)-binding Rossmann-fold domains"/>
    <property type="match status" value="1"/>
</dbReference>
<protein>
    <submittedName>
        <fullName evidence="5">Related to glycerate dehydrogenase</fullName>
    </submittedName>
</protein>
<evidence type="ECO:0000256" key="1">
    <source>
        <dbReference type="ARBA" id="ARBA00023002"/>
    </source>
</evidence>
<evidence type="ECO:0000256" key="2">
    <source>
        <dbReference type="RuleBase" id="RU003719"/>
    </source>
</evidence>
<dbReference type="FunFam" id="3.40.50.720:FF:000606">
    <property type="entry name" value="Chromosome 15, whole genome shotgun sequence"/>
    <property type="match status" value="1"/>
</dbReference>
<dbReference type="GO" id="GO:0030267">
    <property type="term" value="F:glyoxylate reductase (NADPH) activity"/>
    <property type="evidence" value="ECO:0007669"/>
    <property type="project" value="TreeGrafter"/>
</dbReference>
<dbReference type="InterPro" id="IPR036291">
    <property type="entry name" value="NAD(P)-bd_dom_sf"/>
</dbReference>
<dbReference type="Pfam" id="PF02826">
    <property type="entry name" value="2-Hacid_dh_C"/>
    <property type="match status" value="1"/>
</dbReference>
<dbReference type="CDD" id="cd05301">
    <property type="entry name" value="GDH"/>
    <property type="match status" value="1"/>
</dbReference>
<proteinExistence type="inferred from homology"/>
<dbReference type="SUPFAM" id="SSF52283">
    <property type="entry name" value="Formate/glycerate dehydrogenase catalytic domain-like"/>
    <property type="match status" value="1"/>
</dbReference>
<dbReference type="Proteomes" id="UP000239563">
    <property type="component" value="Chromosome XI"/>
</dbReference>
<dbReference type="AlphaFoldDB" id="A0A2N8UHY8"/>
<feature type="domain" description="D-isomer specific 2-hydroxyacid dehydrogenase NAD-binding" evidence="4">
    <location>
        <begin position="117"/>
        <end position="317"/>
    </location>
</feature>
<dbReference type="PANTHER" id="PTHR10996:SF277">
    <property type="entry name" value="GLYOXYLATE REDUCTASE_HYDROXYPYRUVATE REDUCTASE"/>
    <property type="match status" value="1"/>
</dbReference>
<dbReference type="GO" id="GO:0016618">
    <property type="term" value="F:hydroxypyruvate reductase [NAD(P)H] activity"/>
    <property type="evidence" value="ECO:0007669"/>
    <property type="project" value="TreeGrafter"/>
</dbReference>
<comment type="similarity">
    <text evidence="2">Belongs to the D-isomer specific 2-hydroxyacid dehydrogenase family.</text>
</comment>
<dbReference type="GO" id="GO:0051287">
    <property type="term" value="F:NAD binding"/>
    <property type="evidence" value="ECO:0007669"/>
    <property type="project" value="InterPro"/>
</dbReference>
<evidence type="ECO:0000313" key="6">
    <source>
        <dbReference type="Proteomes" id="UP000239563"/>
    </source>
</evidence>
<organism evidence="5 6">
    <name type="scientific">Sporisorium reilianum f. sp. reilianum</name>
    <dbReference type="NCBI Taxonomy" id="72559"/>
    <lineage>
        <taxon>Eukaryota</taxon>
        <taxon>Fungi</taxon>
        <taxon>Dikarya</taxon>
        <taxon>Basidiomycota</taxon>
        <taxon>Ustilaginomycotina</taxon>
        <taxon>Ustilaginomycetes</taxon>
        <taxon>Ustilaginales</taxon>
        <taxon>Ustilaginaceae</taxon>
        <taxon>Sporisorium</taxon>
    </lineage>
</organism>
<evidence type="ECO:0000313" key="5">
    <source>
        <dbReference type="EMBL" id="SJX64322.1"/>
    </source>
</evidence>
<dbReference type="Pfam" id="PF00389">
    <property type="entry name" value="2-Hacid_dh"/>
    <property type="match status" value="1"/>
</dbReference>